<dbReference type="AlphaFoldDB" id="A0A1H9WY81"/>
<dbReference type="InterPro" id="IPR023213">
    <property type="entry name" value="CAT-like_dom_sf"/>
</dbReference>
<organism evidence="5 6">
    <name type="scientific">Streptomyces qinglanensis</name>
    <dbReference type="NCBI Taxonomy" id="943816"/>
    <lineage>
        <taxon>Bacteria</taxon>
        <taxon>Bacillati</taxon>
        <taxon>Actinomycetota</taxon>
        <taxon>Actinomycetes</taxon>
        <taxon>Kitasatosporales</taxon>
        <taxon>Streptomycetaceae</taxon>
        <taxon>Streptomyces</taxon>
    </lineage>
</organism>
<dbReference type="Pfam" id="PF00550">
    <property type="entry name" value="PP-binding"/>
    <property type="match status" value="1"/>
</dbReference>
<dbReference type="GO" id="GO:0044550">
    <property type="term" value="P:secondary metabolite biosynthetic process"/>
    <property type="evidence" value="ECO:0007669"/>
    <property type="project" value="TreeGrafter"/>
</dbReference>
<dbReference type="Pfam" id="PF00668">
    <property type="entry name" value="Condensation"/>
    <property type="match status" value="1"/>
</dbReference>
<evidence type="ECO:0000259" key="4">
    <source>
        <dbReference type="PROSITE" id="PS50075"/>
    </source>
</evidence>
<name>A0A1H9WY81_9ACTN</name>
<dbReference type="Gene3D" id="3.30.559.30">
    <property type="entry name" value="Nonribosomal peptide synthetase, condensation domain"/>
    <property type="match status" value="1"/>
</dbReference>
<dbReference type="InterPro" id="IPR036736">
    <property type="entry name" value="ACP-like_sf"/>
</dbReference>
<gene>
    <name evidence="5" type="ORF">SAMN05421870_1271</name>
</gene>
<dbReference type="SMART" id="SM00823">
    <property type="entry name" value="PKS_PP"/>
    <property type="match status" value="1"/>
</dbReference>
<dbReference type="SUPFAM" id="SSF47336">
    <property type="entry name" value="ACP-like"/>
    <property type="match status" value="1"/>
</dbReference>
<dbReference type="EMBL" id="FOGO01000027">
    <property type="protein sequence ID" value="SES38870.1"/>
    <property type="molecule type" value="Genomic_DNA"/>
</dbReference>
<sequence length="546" mass="61278">MSRPEPMQHGFDTARRGSEKLDAKASCEEALCALFAETLGRDHVGPHDDLFELGGHSLTAIRLLVRIRATLGEELKIKEIFDFSTPAALAGRLTGAADDGARAPLTRVERPDVVPLSFPQRRLWFLHRMEGRSATYNVPLALRLTGTVDAEALHAALLDVVGRHESLRTVFPDVHGEPYQLIRDLDEADFRWERRSVPEADMERTLRDAARHGFDLATEIPFRAWLFETDAEHSTLLLLMHHIAGDGWSMAPLTRDVVEAYTARVEQRDPEWSELPAQYVDYTLWQRDRLGDVDDPESVYAQQLDYWRAELAGLPEQVTFPTDRPRPATAGYEGMRIDFELDAELHRGLVRLARRSNTTVFMVLQAGMAALLTRLGAGSDIALGSGVAGRTDEALDDLIGLFVNTYVLRTDTSGDPAFEELLARVRERSMSAHEHQDVPFEDLVEALNPQRSSSHHPLFQIAMVLQNAPSEDFRLPHLQVSSEFISTDTSRFDLLVEMYERHDAAGEVAGIETLVEFATELFDRVSVEGVLARWVRLLEQVVADPS</sequence>
<dbReference type="Proteomes" id="UP000182841">
    <property type="component" value="Unassembled WGS sequence"/>
</dbReference>
<protein>
    <submittedName>
        <fullName evidence="5">Phosphopantetheine attachment site</fullName>
    </submittedName>
</protein>
<dbReference type="PANTHER" id="PTHR45527:SF1">
    <property type="entry name" value="FATTY ACID SYNTHASE"/>
    <property type="match status" value="1"/>
</dbReference>
<dbReference type="PANTHER" id="PTHR45527">
    <property type="entry name" value="NONRIBOSOMAL PEPTIDE SYNTHETASE"/>
    <property type="match status" value="1"/>
</dbReference>
<evidence type="ECO:0000313" key="5">
    <source>
        <dbReference type="EMBL" id="SES38870.1"/>
    </source>
</evidence>
<keyword evidence="2" id="KW-0596">Phosphopantetheine</keyword>
<dbReference type="PROSITE" id="PS00012">
    <property type="entry name" value="PHOSPHOPANTETHEINE"/>
    <property type="match status" value="1"/>
</dbReference>
<dbReference type="GO" id="GO:0008610">
    <property type="term" value="P:lipid biosynthetic process"/>
    <property type="evidence" value="ECO:0007669"/>
    <property type="project" value="UniProtKB-ARBA"/>
</dbReference>
<keyword evidence="3" id="KW-0597">Phosphoprotein</keyword>
<dbReference type="InterPro" id="IPR001242">
    <property type="entry name" value="Condensation_dom"/>
</dbReference>
<comment type="cofactor">
    <cofactor evidence="1">
        <name>pantetheine 4'-phosphate</name>
        <dbReference type="ChEBI" id="CHEBI:47942"/>
    </cofactor>
</comment>
<dbReference type="RefSeq" id="WP_244905685.1">
    <property type="nucleotide sequence ID" value="NZ_FOGO01000027.1"/>
</dbReference>
<dbReference type="GO" id="GO:0017000">
    <property type="term" value="P:antibiotic biosynthetic process"/>
    <property type="evidence" value="ECO:0007669"/>
    <property type="project" value="UniProtKB-ARBA"/>
</dbReference>
<dbReference type="GO" id="GO:0005829">
    <property type="term" value="C:cytosol"/>
    <property type="evidence" value="ECO:0007669"/>
    <property type="project" value="TreeGrafter"/>
</dbReference>
<evidence type="ECO:0000256" key="1">
    <source>
        <dbReference type="ARBA" id="ARBA00001957"/>
    </source>
</evidence>
<dbReference type="CDD" id="cd19540">
    <property type="entry name" value="LCL_NRPS-like"/>
    <property type="match status" value="1"/>
</dbReference>
<evidence type="ECO:0000256" key="2">
    <source>
        <dbReference type="ARBA" id="ARBA00022450"/>
    </source>
</evidence>
<dbReference type="PROSITE" id="PS50075">
    <property type="entry name" value="CARRIER"/>
    <property type="match status" value="1"/>
</dbReference>
<dbReference type="Gene3D" id="3.30.559.10">
    <property type="entry name" value="Chloramphenicol acetyltransferase-like domain"/>
    <property type="match status" value="1"/>
</dbReference>
<dbReference type="InterPro" id="IPR009081">
    <property type="entry name" value="PP-bd_ACP"/>
</dbReference>
<evidence type="ECO:0000256" key="3">
    <source>
        <dbReference type="ARBA" id="ARBA00022553"/>
    </source>
</evidence>
<dbReference type="InterPro" id="IPR006162">
    <property type="entry name" value="Ppantetheine_attach_site"/>
</dbReference>
<accession>A0A1H9WY81</accession>
<evidence type="ECO:0000313" key="6">
    <source>
        <dbReference type="Proteomes" id="UP000182841"/>
    </source>
</evidence>
<proteinExistence type="predicted"/>
<reference evidence="6" key="1">
    <citation type="submission" date="2016-10" db="EMBL/GenBank/DDBJ databases">
        <authorList>
            <person name="Varghese N."/>
            <person name="Submissions S."/>
        </authorList>
    </citation>
    <scope>NUCLEOTIDE SEQUENCE [LARGE SCALE GENOMIC DNA]</scope>
    <source>
        <strain evidence="6">CGMCC 4.6825</strain>
    </source>
</reference>
<dbReference type="SUPFAM" id="SSF52777">
    <property type="entry name" value="CoA-dependent acyltransferases"/>
    <property type="match status" value="2"/>
</dbReference>
<feature type="non-terminal residue" evidence="5">
    <location>
        <position position="546"/>
    </location>
</feature>
<dbReference type="Gene3D" id="1.10.1200.10">
    <property type="entry name" value="ACP-like"/>
    <property type="match status" value="1"/>
</dbReference>
<keyword evidence="6" id="KW-1185">Reference proteome</keyword>
<dbReference type="GO" id="GO:0003824">
    <property type="term" value="F:catalytic activity"/>
    <property type="evidence" value="ECO:0007669"/>
    <property type="project" value="InterPro"/>
</dbReference>
<dbReference type="GO" id="GO:0043041">
    <property type="term" value="P:amino acid activation for nonribosomal peptide biosynthetic process"/>
    <property type="evidence" value="ECO:0007669"/>
    <property type="project" value="TreeGrafter"/>
</dbReference>
<dbReference type="GO" id="GO:0031177">
    <property type="term" value="F:phosphopantetheine binding"/>
    <property type="evidence" value="ECO:0007669"/>
    <property type="project" value="InterPro"/>
</dbReference>
<feature type="domain" description="Carrier" evidence="4">
    <location>
        <begin position="22"/>
        <end position="97"/>
    </location>
</feature>
<dbReference type="InterPro" id="IPR020806">
    <property type="entry name" value="PKS_PP-bd"/>
</dbReference>